<protein>
    <submittedName>
        <fullName evidence="3">Methyltransferase</fullName>
    </submittedName>
</protein>
<evidence type="ECO:0000256" key="1">
    <source>
        <dbReference type="ARBA" id="ARBA00022603"/>
    </source>
</evidence>
<dbReference type="Proteomes" id="UP000444980">
    <property type="component" value="Unassembled WGS sequence"/>
</dbReference>
<organism evidence="3 4">
    <name type="scientific">Gordonia crocea</name>
    <dbReference type="NCBI Taxonomy" id="589162"/>
    <lineage>
        <taxon>Bacteria</taxon>
        <taxon>Bacillati</taxon>
        <taxon>Actinomycetota</taxon>
        <taxon>Actinomycetes</taxon>
        <taxon>Mycobacteriales</taxon>
        <taxon>Gordoniaceae</taxon>
        <taxon>Gordonia</taxon>
    </lineage>
</organism>
<dbReference type="NCBIfam" id="TIGR00095">
    <property type="entry name" value="16S rRNA (guanine(966)-N(2))-methyltransferase RsmD"/>
    <property type="match status" value="1"/>
</dbReference>
<dbReference type="PIRSF" id="PIRSF004553">
    <property type="entry name" value="CHP00095"/>
    <property type="match status" value="1"/>
</dbReference>
<dbReference type="AlphaFoldDB" id="A0A7I9UXN9"/>
<dbReference type="PROSITE" id="PS00092">
    <property type="entry name" value="N6_MTASE"/>
    <property type="match status" value="1"/>
</dbReference>
<dbReference type="InterPro" id="IPR002052">
    <property type="entry name" value="DNA_methylase_N6_adenine_CS"/>
</dbReference>
<dbReference type="CDD" id="cd02440">
    <property type="entry name" value="AdoMet_MTases"/>
    <property type="match status" value="1"/>
</dbReference>
<evidence type="ECO:0000313" key="4">
    <source>
        <dbReference type="Proteomes" id="UP000444980"/>
    </source>
</evidence>
<keyword evidence="4" id="KW-1185">Reference proteome</keyword>
<dbReference type="SUPFAM" id="SSF53335">
    <property type="entry name" value="S-adenosyl-L-methionine-dependent methyltransferases"/>
    <property type="match status" value="1"/>
</dbReference>
<evidence type="ECO:0000256" key="2">
    <source>
        <dbReference type="ARBA" id="ARBA00022679"/>
    </source>
</evidence>
<dbReference type="EMBL" id="BJOU01000001">
    <property type="protein sequence ID" value="GED97581.1"/>
    <property type="molecule type" value="Genomic_DNA"/>
</dbReference>
<dbReference type="GO" id="GO:0031167">
    <property type="term" value="P:rRNA methylation"/>
    <property type="evidence" value="ECO:0007669"/>
    <property type="project" value="InterPro"/>
</dbReference>
<dbReference type="RefSeq" id="WP_161926885.1">
    <property type="nucleotide sequence ID" value="NZ_BJOU01000001.1"/>
</dbReference>
<dbReference type="InterPro" id="IPR004398">
    <property type="entry name" value="RNA_MeTrfase_RsmD"/>
</dbReference>
<keyword evidence="2 3" id="KW-0808">Transferase</keyword>
<dbReference type="InterPro" id="IPR029063">
    <property type="entry name" value="SAM-dependent_MTases_sf"/>
</dbReference>
<dbReference type="PANTHER" id="PTHR43542:SF1">
    <property type="entry name" value="METHYLTRANSFERASE"/>
    <property type="match status" value="1"/>
</dbReference>
<accession>A0A7I9UXN9</accession>
<dbReference type="GO" id="GO:0003676">
    <property type="term" value="F:nucleic acid binding"/>
    <property type="evidence" value="ECO:0007669"/>
    <property type="project" value="InterPro"/>
</dbReference>
<dbReference type="GO" id="GO:0008168">
    <property type="term" value="F:methyltransferase activity"/>
    <property type="evidence" value="ECO:0007669"/>
    <property type="project" value="UniProtKB-KW"/>
</dbReference>
<evidence type="ECO:0000313" key="3">
    <source>
        <dbReference type="EMBL" id="GED97581.1"/>
    </source>
</evidence>
<dbReference type="Pfam" id="PF03602">
    <property type="entry name" value="Cons_hypoth95"/>
    <property type="match status" value="1"/>
</dbReference>
<sequence length="190" mass="20263">MPRIIAGEWGGRRLVVASDATRPTSDRVREALFAALESRVDLTDMTVVDLFAGTGALGLEAVSRGAASAVLVDADRRAVDGLKRNVAACGAEQRVRVVAATATDFLRAAGEQRYDLVFCDPPYDLADDELAQVLALVGEHLGDGYLVLERAKRAAPTVWPSTLSPVLAKRYGDTRVEWAQSCSDSDAATS</sequence>
<keyword evidence="1 3" id="KW-0489">Methyltransferase</keyword>
<dbReference type="OrthoDB" id="9803017at2"/>
<reference evidence="4" key="1">
    <citation type="submission" date="2019-06" db="EMBL/GenBank/DDBJ databases">
        <title>Gordonia isolated from sludge of a wastewater treatment plant.</title>
        <authorList>
            <person name="Tamura T."/>
            <person name="Aoyama K."/>
            <person name="Kang Y."/>
            <person name="Saito S."/>
            <person name="Akiyama N."/>
            <person name="Yazawa K."/>
            <person name="Gonoi T."/>
            <person name="Mikami Y."/>
        </authorList>
    </citation>
    <scope>NUCLEOTIDE SEQUENCE [LARGE SCALE GENOMIC DNA]</scope>
    <source>
        <strain evidence="4">NBRC 107697</strain>
    </source>
</reference>
<dbReference type="Gene3D" id="3.40.50.150">
    <property type="entry name" value="Vaccinia Virus protein VP39"/>
    <property type="match status" value="1"/>
</dbReference>
<gene>
    <name evidence="3" type="ORF">nbrc107697_16200</name>
</gene>
<comment type="caution">
    <text evidence="3">The sequence shown here is derived from an EMBL/GenBank/DDBJ whole genome shotgun (WGS) entry which is preliminary data.</text>
</comment>
<proteinExistence type="predicted"/>
<name>A0A7I9UXN9_9ACTN</name>
<dbReference type="PANTHER" id="PTHR43542">
    <property type="entry name" value="METHYLTRANSFERASE"/>
    <property type="match status" value="1"/>
</dbReference>